<keyword evidence="2" id="KW-0812">Transmembrane</keyword>
<evidence type="ECO:0000313" key="3">
    <source>
        <dbReference type="EMBL" id="RFC61917.1"/>
    </source>
</evidence>
<comment type="caution">
    <text evidence="3">The sequence shown here is derived from an EMBL/GenBank/DDBJ whole genome shotgun (WGS) entry which is preliminary data.</text>
</comment>
<keyword evidence="2" id="KW-0472">Membrane</keyword>
<dbReference type="EMBL" id="QURL01000011">
    <property type="protein sequence ID" value="RFC61917.1"/>
    <property type="molecule type" value="Genomic_DNA"/>
</dbReference>
<gene>
    <name evidence="3" type="ORF">DYI37_18475</name>
</gene>
<evidence type="ECO:0008006" key="5">
    <source>
        <dbReference type="Google" id="ProtNLM"/>
    </source>
</evidence>
<dbReference type="Proteomes" id="UP000264310">
    <property type="component" value="Unassembled WGS sequence"/>
</dbReference>
<dbReference type="OrthoDB" id="7257484at2"/>
<name>A0A371WY47_9HYPH</name>
<accession>A0A371WY47</accession>
<dbReference type="RefSeq" id="WP_116684759.1">
    <property type="nucleotide sequence ID" value="NZ_QURL01000011.1"/>
</dbReference>
<feature type="region of interest" description="Disordered" evidence="1">
    <location>
        <begin position="403"/>
        <end position="428"/>
    </location>
</feature>
<organism evidence="3 4">
    <name type="scientific">Fulvimarina endophytica</name>
    <dbReference type="NCBI Taxonomy" id="2293836"/>
    <lineage>
        <taxon>Bacteria</taxon>
        <taxon>Pseudomonadati</taxon>
        <taxon>Pseudomonadota</taxon>
        <taxon>Alphaproteobacteria</taxon>
        <taxon>Hyphomicrobiales</taxon>
        <taxon>Aurantimonadaceae</taxon>
        <taxon>Fulvimarina</taxon>
    </lineage>
</organism>
<feature type="transmembrane region" description="Helical" evidence="2">
    <location>
        <begin position="174"/>
        <end position="192"/>
    </location>
</feature>
<protein>
    <recommendedName>
        <fullName evidence="5">Alpha/beta hydrolase</fullName>
    </recommendedName>
</protein>
<sequence length="428" mass="46220">MGKTGGDGPEARIARRLVCLVPGYEPMEPDAHIARFRRAAERSASVFGAQVAFTAGPDASLGEAAMQPDGPFHRLGAALTPKDGAEATHSRIVLFAWDDLIAAYAGRPLAKRIATGFSALFAFLFNGTFLSYCRTSWRYGAFFLFPLLLTLAILALASFVALTLGTIFPGPTTWLVGALIAGVVASILFHLADKRWHLMVALDDWSLARDLCERSNPAIEARIAAFSKAFSAEAARGDVDEIVVAAHSLGASLAVPALAAAFEDGFAPRTPLHVLTVGSSLMKTALHPAAGWQREAVRRILVDHAVAWTDCQALSDPINFYKSDPARSLGIAADPGPVVVKLRLKHMVSADTYRRIKRDFFRLHRQFVLAVERRCPYSFHMLLLGPAPLEAFRTLKSVDRPPLCAPGTDPQAGREDASGRAAKGRIAR</sequence>
<keyword evidence="4" id="KW-1185">Reference proteome</keyword>
<keyword evidence="2" id="KW-1133">Transmembrane helix</keyword>
<evidence type="ECO:0000313" key="4">
    <source>
        <dbReference type="Proteomes" id="UP000264310"/>
    </source>
</evidence>
<feature type="transmembrane region" description="Helical" evidence="2">
    <location>
        <begin position="113"/>
        <end position="132"/>
    </location>
</feature>
<reference evidence="3 4" key="1">
    <citation type="submission" date="2018-08" db="EMBL/GenBank/DDBJ databases">
        <title>Fulvimarina sp. 85, whole genome shotgun sequence.</title>
        <authorList>
            <person name="Tuo L."/>
        </authorList>
    </citation>
    <scope>NUCLEOTIDE SEQUENCE [LARGE SCALE GENOMIC DNA]</scope>
    <source>
        <strain evidence="3 4">85</strain>
    </source>
</reference>
<evidence type="ECO:0000256" key="1">
    <source>
        <dbReference type="SAM" id="MobiDB-lite"/>
    </source>
</evidence>
<feature type="transmembrane region" description="Helical" evidence="2">
    <location>
        <begin position="144"/>
        <end position="168"/>
    </location>
</feature>
<dbReference type="AlphaFoldDB" id="A0A371WY47"/>
<evidence type="ECO:0000256" key="2">
    <source>
        <dbReference type="SAM" id="Phobius"/>
    </source>
</evidence>
<proteinExistence type="predicted"/>